<evidence type="ECO:0000313" key="2">
    <source>
        <dbReference type="EMBL" id="VCW50358.1"/>
    </source>
</evidence>
<reference evidence="2 3" key="1">
    <citation type="submission" date="2018-10" db="EMBL/GenBank/DDBJ databases">
        <authorList>
            <person name="Ekblom R."/>
            <person name="Jareborg N."/>
        </authorList>
    </citation>
    <scope>NUCLEOTIDE SEQUENCE [LARGE SCALE GENOMIC DNA]</scope>
    <source>
        <tissue evidence="2">Muscle</tissue>
    </source>
</reference>
<sequence>MRGFLLGIRGSPAVPILPSRAPGAARPERAPRGAEWERAAGARPGAGREQGGRGGEEPPGPGRPDTTWRSLGE</sequence>
<organism evidence="2 3">
    <name type="scientific">Gulo gulo</name>
    <name type="common">Wolverine</name>
    <name type="synonym">Gluton</name>
    <dbReference type="NCBI Taxonomy" id="48420"/>
    <lineage>
        <taxon>Eukaryota</taxon>
        <taxon>Metazoa</taxon>
        <taxon>Chordata</taxon>
        <taxon>Craniata</taxon>
        <taxon>Vertebrata</taxon>
        <taxon>Euteleostomi</taxon>
        <taxon>Mammalia</taxon>
        <taxon>Eutheria</taxon>
        <taxon>Laurasiatheria</taxon>
        <taxon>Carnivora</taxon>
        <taxon>Caniformia</taxon>
        <taxon>Musteloidea</taxon>
        <taxon>Mustelidae</taxon>
        <taxon>Guloninae</taxon>
        <taxon>Gulo</taxon>
    </lineage>
</organism>
<dbReference type="Proteomes" id="UP000269945">
    <property type="component" value="Unassembled WGS sequence"/>
</dbReference>
<feature type="non-terminal residue" evidence="2">
    <location>
        <position position="73"/>
    </location>
</feature>
<accession>A0A9X9LD21</accession>
<dbReference type="AlphaFoldDB" id="A0A9X9LD21"/>
<evidence type="ECO:0000256" key="1">
    <source>
        <dbReference type="SAM" id="MobiDB-lite"/>
    </source>
</evidence>
<proteinExistence type="predicted"/>
<comment type="caution">
    <text evidence="2">The sequence shown here is derived from an EMBL/GenBank/DDBJ whole genome shotgun (WGS) entry which is preliminary data.</text>
</comment>
<keyword evidence="3" id="KW-1185">Reference proteome</keyword>
<protein>
    <submittedName>
        <fullName evidence="2">Uncharacterized protein</fullName>
    </submittedName>
</protein>
<feature type="region of interest" description="Disordered" evidence="1">
    <location>
        <begin position="1"/>
        <end position="73"/>
    </location>
</feature>
<evidence type="ECO:0000313" key="3">
    <source>
        <dbReference type="Proteomes" id="UP000269945"/>
    </source>
</evidence>
<gene>
    <name evidence="2" type="ORF">BN2614_LOCUS1</name>
</gene>
<name>A0A9X9LD21_GULGU</name>
<feature type="compositionally biased region" description="Basic and acidic residues" evidence="1">
    <location>
        <begin position="26"/>
        <end position="40"/>
    </location>
</feature>
<dbReference type="EMBL" id="CYRY02000813">
    <property type="protein sequence ID" value="VCW50358.1"/>
    <property type="molecule type" value="Genomic_DNA"/>
</dbReference>